<organism evidence="2 3">
    <name type="scientific">Tranquillimonas alkanivorans</name>
    <dbReference type="NCBI Taxonomy" id="441119"/>
    <lineage>
        <taxon>Bacteria</taxon>
        <taxon>Pseudomonadati</taxon>
        <taxon>Pseudomonadota</taxon>
        <taxon>Alphaproteobacteria</taxon>
        <taxon>Rhodobacterales</taxon>
        <taxon>Roseobacteraceae</taxon>
        <taxon>Tranquillimonas</taxon>
    </lineage>
</organism>
<gene>
    <name evidence="2" type="ORF">SAMN04488047_1384</name>
</gene>
<dbReference type="RefSeq" id="WP_093425484.1">
    <property type="nucleotide sequence ID" value="NZ_FOXA01000038.1"/>
</dbReference>
<accession>A0A1I5VZF6</accession>
<sequence>MAQADAVVYLPGNHELLLADTLEDARRGDGALGSRSPGECWVMNGGMAFTEEAFEAAGREMPRGPADAVSAFAEMVPHPGHDSFDAMVRNWPSQSSPPGAPLTASTKHRRPR</sequence>
<reference evidence="2 3" key="1">
    <citation type="submission" date="2016-10" db="EMBL/GenBank/DDBJ databases">
        <authorList>
            <person name="de Groot N.N."/>
        </authorList>
    </citation>
    <scope>NUCLEOTIDE SEQUENCE [LARGE SCALE GENOMIC DNA]</scope>
    <source>
        <strain evidence="2 3">DSM 19547</strain>
    </source>
</reference>
<dbReference type="EMBL" id="FOXA01000038">
    <property type="protein sequence ID" value="SFQ12918.1"/>
    <property type="molecule type" value="Genomic_DNA"/>
</dbReference>
<evidence type="ECO:0000313" key="2">
    <source>
        <dbReference type="EMBL" id="SFQ12918.1"/>
    </source>
</evidence>
<evidence type="ECO:0000256" key="1">
    <source>
        <dbReference type="SAM" id="MobiDB-lite"/>
    </source>
</evidence>
<keyword evidence="3" id="KW-1185">Reference proteome</keyword>
<feature type="region of interest" description="Disordered" evidence="1">
    <location>
        <begin position="82"/>
        <end position="112"/>
    </location>
</feature>
<dbReference type="Proteomes" id="UP000199356">
    <property type="component" value="Unassembled WGS sequence"/>
</dbReference>
<proteinExistence type="predicted"/>
<dbReference type="AlphaFoldDB" id="A0A1I5VZF6"/>
<evidence type="ECO:0000313" key="3">
    <source>
        <dbReference type="Proteomes" id="UP000199356"/>
    </source>
</evidence>
<name>A0A1I5VZF6_9RHOB</name>
<protein>
    <submittedName>
        <fullName evidence="2">Uncharacterized protein</fullName>
    </submittedName>
</protein>